<dbReference type="InterPro" id="IPR029062">
    <property type="entry name" value="Class_I_gatase-like"/>
</dbReference>
<dbReference type="EMBL" id="JAROAV010000033">
    <property type="protein sequence ID" value="MDF8265317.1"/>
    <property type="molecule type" value="Genomic_DNA"/>
</dbReference>
<reference evidence="5 6" key="1">
    <citation type="submission" date="2023-03" db="EMBL/GenBank/DDBJ databases">
        <title>YIM 133296 draft genome.</title>
        <authorList>
            <person name="Xiong L."/>
        </authorList>
    </citation>
    <scope>NUCLEOTIDE SEQUENCE [LARGE SCALE GENOMIC DNA]</scope>
    <source>
        <strain evidence="5 6">YIM 133296</strain>
    </source>
</reference>
<name>A0ABT6CAG6_9MICO</name>
<organism evidence="5 6">
    <name type="scientific">Luteipulveratus flavus</name>
    <dbReference type="NCBI Taxonomy" id="3031728"/>
    <lineage>
        <taxon>Bacteria</taxon>
        <taxon>Bacillati</taxon>
        <taxon>Actinomycetota</taxon>
        <taxon>Actinomycetes</taxon>
        <taxon>Micrococcales</taxon>
        <taxon>Dermacoccaceae</taxon>
        <taxon>Luteipulveratus</taxon>
    </lineage>
</organism>
<dbReference type="Proteomes" id="UP001528912">
    <property type="component" value="Unassembled WGS sequence"/>
</dbReference>
<keyword evidence="2" id="KW-0238">DNA-binding</keyword>
<dbReference type="PROSITE" id="PS00041">
    <property type="entry name" value="HTH_ARAC_FAMILY_1"/>
    <property type="match status" value="1"/>
</dbReference>
<dbReference type="InterPro" id="IPR018062">
    <property type="entry name" value="HTH_AraC-typ_CS"/>
</dbReference>
<evidence type="ECO:0000256" key="1">
    <source>
        <dbReference type="ARBA" id="ARBA00023015"/>
    </source>
</evidence>
<keyword evidence="6" id="KW-1185">Reference proteome</keyword>
<proteinExistence type="predicted"/>
<dbReference type="InterPro" id="IPR009057">
    <property type="entry name" value="Homeodomain-like_sf"/>
</dbReference>
<dbReference type="SUPFAM" id="SSF52317">
    <property type="entry name" value="Class I glutamine amidotransferase-like"/>
    <property type="match status" value="1"/>
</dbReference>
<dbReference type="SUPFAM" id="SSF46689">
    <property type="entry name" value="Homeodomain-like"/>
    <property type="match status" value="2"/>
</dbReference>
<accession>A0ABT6CAG6</accession>
<dbReference type="PANTHER" id="PTHR43130:SF3">
    <property type="entry name" value="HTH-TYPE TRANSCRIPTIONAL REGULATOR RV1931C"/>
    <property type="match status" value="1"/>
</dbReference>
<dbReference type="Pfam" id="PF01965">
    <property type="entry name" value="DJ-1_PfpI"/>
    <property type="match status" value="1"/>
</dbReference>
<dbReference type="PROSITE" id="PS01124">
    <property type="entry name" value="HTH_ARAC_FAMILY_2"/>
    <property type="match status" value="1"/>
</dbReference>
<dbReference type="SMART" id="SM00342">
    <property type="entry name" value="HTH_ARAC"/>
    <property type="match status" value="1"/>
</dbReference>
<evidence type="ECO:0000313" key="5">
    <source>
        <dbReference type="EMBL" id="MDF8265317.1"/>
    </source>
</evidence>
<dbReference type="InterPro" id="IPR018060">
    <property type="entry name" value="HTH_AraC"/>
</dbReference>
<dbReference type="RefSeq" id="WP_277192633.1">
    <property type="nucleotide sequence ID" value="NZ_JAROAV010000033.1"/>
</dbReference>
<dbReference type="CDD" id="cd03137">
    <property type="entry name" value="GATase1_AraC_1"/>
    <property type="match status" value="1"/>
</dbReference>
<evidence type="ECO:0000313" key="6">
    <source>
        <dbReference type="Proteomes" id="UP001528912"/>
    </source>
</evidence>
<evidence type="ECO:0000256" key="3">
    <source>
        <dbReference type="ARBA" id="ARBA00023163"/>
    </source>
</evidence>
<dbReference type="Pfam" id="PF12833">
    <property type="entry name" value="HTH_18"/>
    <property type="match status" value="1"/>
</dbReference>
<protein>
    <submittedName>
        <fullName evidence="5">Helix-turn-helix domain-containing protein</fullName>
    </submittedName>
</protein>
<dbReference type="InterPro" id="IPR002818">
    <property type="entry name" value="DJ-1/PfpI"/>
</dbReference>
<gene>
    <name evidence="5" type="ORF">P4R38_13775</name>
</gene>
<keyword evidence="3" id="KW-0804">Transcription</keyword>
<evidence type="ECO:0000259" key="4">
    <source>
        <dbReference type="PROSITE" id="PS01124"/>
    </source>
</evidence>
<dbReference type="PANTHER" id="PTHR43130">
    <property type="entry name" value="ARAC-FAMILY TRANSCRIPTIONAL REGULATOR"/>
    <property type="match status" value="1"/>
</dbReference>
<feature type="domain" description="HTH araC/xylS-type" evidence="4">
    <location>
        <begin position="219"/>
        <end position="317"/>
    </location>
</feature>
<dbReference type="Gene3D" id="1.10.10.60">
    <property type="entry name" value="Homeodomain-like"/>
    <property type="match status" value="1"/>
</dbReference>
<comment type="caution">
    <text evidence="5">The sequence shown here is derived from an EMBL/GenBank/DDBJ whole genome shotgun (WGS) entry which is preliminary data.</text>
</comment>
<keyword evidence="1" id="KW-0805">Transcription regulation</keyword>
<evidence type="ECO:0000256" key="2">
    <source>
        <dbReference type="ARBA" id="ARBA00023125"/>
    </source>
</evidence>
<sequence>MAVPTAPGTVAVLAYDGMTGFEAGIVTEVFGLSWPDIDQPWYDLTVCAERSPLRILGGASLHTPHGLDALAAADTVVIPSVKDPAGPVSAGLIDALRTAHGRGARMVSICSGAFALAAAGLLDGRPATTHWRYAAALQERYPAVQVDPDPLYVDDGDVLTSAGCAAGLDLCLHLVRRDLGAAVANAVARRMVVSPHRPGGQAQYVEAPVPQDPVDDRLSSTLHWAQEHLDEPLRVADLAARSAMSERTFARRFVAATGTSPAQWVIERRVQRAVELLESTDVPVESVCAATGFASAAALRHHFSARLGTSPTAYRRMFRDRASA</sequence>
<dbReference type="InterPro" id="IPR052158">
    <property type="entry name" value="INH-QAR"/>
</dbReference>
<dbReference type="Gene3D" id="3.40.50.880">
    <property type="match status" value="1"/>
</dbReference>